<evidence type="ECO:0000313" key="2">
    <source>
        <dbReference type="Proteomes" id="UP001190700"/>
    </source>
</evidence>
<dbReference type="Proteomes" id="UP001190700">
    <property type="component" value="Unassembled WGS sequence"/>
</dbReference>
<accession>A0AAE0L9K2</accession>
<protein>
    <submittedName>
        <fullName evidence="1">Uncharacterized protein</fullName>
    </submittedName>
</protein>
<keyword evidence="2" id="KW-1185">Reference proteome</keyword>
<sequence length="630" mass="67392">MVSTRSTSVAPTRRRSLVTIFDQAAARHAHTPGTPATAAQPAGGSAAAAFVAAVRTLMRTQFDESTAKHVAKKCLGGKEGIFYGRNEKNAASLFVKLVPALMEKFVSQEPAFNFLFALDDATVTVRVESNKLLFFTLALLGQSEMLSVRLLANEDPHNAIADFNAALATARRRSPLDDEDIKSQFISAMDPAFYAAARSRLLLHDQRATGYVFGQNDCEHNSADNDLLEIILGLRKEVKQLSDRVNAKGFTPRADKPRTGREMKYRLFAALPLPTEGNWSQGTSKKVAFHKGTGQTIPLCGNATCMESRLRHWHRNCPRGGGPRAGAHSFSPEHAEGDFFAVQFQHAIDTGDNDRFQALCLLAGGKPELFDDFSTCSFDVDDAVLDEVEEYMQYCQPADTHMGVCSVGGDAVNVHINSFQTVDGSKIPPPVQPAVTATGSPSVVSECTAPHPVDPLHTQIPDLSFADHIARMGGFTVEAGDQDPTLKLGHVRIDDGVSDVSSEDSDGGEIRVAAPLRGCGRPLPAFGKSARISLMVCSVFLFRATTAAPITAAFDSVPVSSGTALPAGGAAAECSFLPLDCNLTPPPCSIDFSTIGNPLFCSTNDPLLGSTTARELPCTAPTFRVYISSG</sequence>
<proteinExistence type="predicted"/>
<dbReference type="EMBL" id="LGRX02006409">
    <property type="protein sequence ID" value="KAK3276740.1"/>
    <property type="molecule type" value="Genomic_DNA"/>
</dbReference>
<gene>
    <name evidence="1" type="ORF">CYMTET_15214</name>
</gene>
<comment type="caution">
    <text evidence="1">The sequence shown here is derived from an EMBL/GenBank/DDBJ whole genome shotgun (WGS) entry which is preliminary data.</text>
</comment>
<reference evidence="1 2" key="1">
    <citation type="journal article" date="2015" name="Genome Biol. Evol.">
        <title>Comparative Genomics of a Bacterivorous Green Alga Reveals Evolutionary Causalities and Consequences of Phago-Mixotrophic Mode of Nutrition.</title>
        <authorList>
            <person name="Burns J.A."/>
            <person name="Paasch A."/>
            <person name="Narechania A."/>
            <person name="Kim E."/>
        </authorList>
    </citation>
    <scope>NUCLEOTIDE SEQUENCE [LARGE SCALE GENOMIC DNA]</scope>
    <source>
        <strain evidence="1 2">PLY_AMNH</strain>
    </source>
</reference>
<dbReference type="AlphaFoldDB" id="A0AAE0L9K2"/>
<evidence type="ECO:0000313" key="1">
    <source>
        <dbReference type="EMBL" id="KAK3276740.1"/>
    </source>
</evidence>
<organism evidence="1 2">
    <name type="scientific">Cymbomonas tetramitiformis</name>
    <dbReference type="NCBI Taxonomy" id="36881"/>
    <lineage>
        <taxon>Eukaryota</taxon>
        <taxon>Viridiplantae</taxon>
        <taxon>Chlorophyta</taxon>
        <taxon>Pyramimonadophyceae</taxon>
        <taxon>Pyramimonadales</taxon>
        <taxon>Pyramimonadaceae</taxon>
        <taxon>Cymbomonas</taxon>
    </lineage>
</organism>
<name>A0AAE0L9K2_9CHLO</name>